<name>A0A0C9XLJ1_9AGAM</name>
<keyword evidence="2" id="KW-1185">Reference proteome</keyword>
<sequence length="59" mass="6573">MRALIGEMLVGHDLSVCCITPPLPCHRDGARVDEPADELEGCKLDAFHQCMQLWFCGQD</sequence>
<evidence type="ECO:0000313" key="2">
    <source>
        <dbReference type="Proteomes" id="UP000054018"/>
    </source>
</evidence>
<evidence type="ECO:0000313" key="1">
    <source>
        <dbReference type="EMBL" id="KIK13215.1"/>
    </source>
</evidence>
<reference evidence="1 2" key="1">
    <citation type="submission" date="2014-04" db="EMBL/GenBank/DDBJ databases">
        <authorList>
            <consortium name="DOE Joint Genome Institute"/>
            <person name="Kuo A."/>
            <person name="Kohler A."/>
            <person name="Costa M.D."/>
            <person name="Nagy L.G."/>
            <person name="Floudas D."/>
            <person name="Copeland A."/>
            <person name="Barry K.W."/>
            <person name="Cichocki N."/>
            <person name="Veneault-Fourrey C."/>
            <person name="LaButti K."/>
            <person name="Lindquist E.A."/>
            <person name="Lipzen A."/>
            <person name="Lundell T."/>
            <person name="Morin E."/>
            <person name="Murat C."/>
            <person name="Sun H."/>
            <person name="Tunlid A."/>
            <person name="Henrissat B."/>
            <person name="Grigoriev I.V."/>
            <person name="Hibbett D.S."/>
            <person name="Martin F."/>
            <person name="Nordberg H.P."/>
            <person name="Cantor M.N."/>
            <person name="Hua S.X."/>
        </authorList>
    </citation>
    <scope>NUCLEOTIDE SEQUENCE [LARGE SCALE GENOMIC DNA]</scope>
    <source>
        <strain evidence="1 2">441</strain>
    </source>
</reference>
<dbReference type="AlphaFoldDB" id="A0A0C9XLJ1"/>
<gene>
    <name evidence="1" type="ORF">PISMIDRAFT_688908</name>
</gene>
<protein>
    <submittedName>
        <fullName evidence="1">Uncharacterized protein</fullName>
    </submittedName>
</protein>
<dbReference type="OrthoDB" id="10464489at2759"/>
<feature type="non-terminal residue" evidence="1">
    <location>
        <position position="59"/>
    </location>
</feature>
<dbReference type="Proteomes" id="UP000054018">
    <property type="component" value="Unassembled WGS sequence"/>
</dbReference>
<dbReference type="HOGENOM" id="CLU_182669_0_0_1"/>
<organism evidence="1 2">
    <name type="scientific">Pisolithus microcarpus 441</name>
    <dbReference type="NCBI Taxonomy" id="765257"/>
    <lineage>
        <taxon>Eukaryota</taxon>
        <taxon>Fungi</taxon>
        <taxon>Dikarya</taxon>
        <taxon>Basidiomycota</taxon>
        <taxon>Agaricomycotina</taxon>
        <taxon>Agaricomycetes</taxon>
        <taxon>Agaricomycetidae</taxon>
        <taxon>Boletales</taxon>
        <taxon>Sclerodermatineae</taxon>
        <taxon>Pisolithaceae</taxon>
        <taxon>Pisolithus</taxon>
    </lineage>
</organism>
<dbReference type="EMBL" id="KN834011">
    <property type="protein sequence ID" value="KIK13215.1"/>
    <property type="molecule type" value="Genomic_DNA"/>
</dbReference>
<reference evidence="2" key="2">
    <citation type="submission" date="2015-01" db="EMBL/GenBank/DDBJ databases">
        <title>Evolutionary Origins and Diversification of the Mycorrhizal Mutualists.</title>
        <authorList>
            <consortium name="DOE Joint Genome Institute"/>
            <consortium name="Mycorrhizal Genomics Consortium"/>
            <person name="Kohler A."/>
            <person name="Kuo A."/>
            <person name="Nagy L.G."/>
            <person name="Floudas D."/>
            <person name="Copeland A."/>
            <person name="Barry K.W."/>
            <person name="Cichocki N."/>
            <person name="Veneault-Fourrey C."/>
            <person name="LaButti K."/>
            <person name="Lindquist E.A."/>
            <person name="Lipzen A."/>
            <person name="Lundell T."/>
            <person name="Morin E."/>
            <person name="Murat C."/>
            <person name="Riley R."/>
            <person name="Ohm R."/>
            <person name="Sun H."/>
            <person name="Tunlid A."/>
            <person name="Henrissat B."/>
            <person name="Grigoriev I.V."/>
            <person name="Hibbett D.S."/>
            <person name="Martin F."/>
        </authorList>
    </citation>
    <scope>NUCLEOTIDE SEQUENCE [LARGE SCALE GENOMIC DNA]</scope>
    <source>
        <strain evidence="2">441</strain>
    </source>
</reference>
<accession>A0A0C9XLJ1</accession>
<proteinExistence type="predicted"/>